<organism evidence="1 2">
    <name type="scientific">Crepidotus variabilis</name>
    <dbReference type="NCBI Taxonomy" id="179855"/>
    <lineage>
        <taxon>Eukaryota</taxon>
        <taxon>Fungi</taxon>
        <taxon>Dikarya</taxon>
        <taxon>Basidiomycota</taxon>
        <taxon>Agaricomycotina</taxon>
        <taxon>Agaricomycetes</taxon>
        <taxon>Agaricomycetidae</taxon>
        <taxon>Agaricales</taxon>
        <taxon>Agaricineae</taxon>
        <taxon>Crepidotaceae</taxon>
        <taxon>Crepidotus</taxon>
    </lineage>
</organism>
<gene>
    <name evidence="1" type="ORF">CPB83DRAFT_897739</name>
</gene>
<protein>
    <submittedName>
        <fullName evidence="1">Uncharacterized protein</fullName>
    </submittedName>
</protein>
<name>A0A9P6JLB7_9AGAR</name>
<evidence type="ECO:0000313" key="2">
    <source>
        <dbReference type="Proteomes" id="UP000807306"/>
    </source>
</evidence>
<sequence length="324" mass="36382">MFEAFNQVRLTEPPGSGTTVSFLESLRSVTVRRGFTRRQLRVSWAKVSNGCLLDSLGTRASIFARPPNSRSKLDPRNQVADSWPYDLRDCFTSSSTRPLSVWRSAFAVRSLQNLDVGGVKEWATKAEGQALAAGMVDEVENDGLKTCGTNVHEISSDATWGKQQQIEGIHPRPASSSRIFTGQPVLDPASETRCCDSTQIASNQASTVKWIDTTCHRQNTCWTPSWEHKERRTSTAVLKIAIRISRTNSQFQTRSHLHLRILRTCDCKMGVSNWDEIPNDGGDNDDNASNLENWHYPLSRPKPTQSPSHHWSYLLDLSLSRPHF</sequence>
<reference evidence="1" key="1">
    <citation type="submission" date="2020-11" db="EMBL/GenBank/DDBJ databases">
        <authorList>
            <consortium name="DOE Joint Genome Institute"/>
            <person name="Ahrendt S."/>
            <person name="Riley R."/>
            <person name="Andreopoulos W."/>
            <person name="Labutti K."/>
            <person name="Pangilinan J."/>
            <person name="Ruiz-Duenas F.J."/>
            <person name="Barrasa J.M."/>
            <person name="Sanchez-Garcia M."/>
            <person name="Camarero S."/>
            <person name="Miyauchi S."/>
            <person name="Serrano A."/>
            <person name="Linde D."/>
            <person name="Babiker R."/>
            <person name="Drula E."/>
            <person name="Ayuso-Fernandez I."/>
            <person name="Pacheco R."/>
            <person name="Padilla G."/>
            <person name="Ferreira P."/>
            <person name="Barriuso J."/>
            <person name="Kellner H."/>
            <person name="Castanera R."/>
            <person name="Alfaro M."/>
            <person name="Ramirez L."/>
            <person name="Pisabarro A.G."/>
            <person name="Kuo A."/>
            <person name="Tritt A."/>
            <person name="Lipzen A."/>
            <person name="He G."/>
            <person name="Yan M."/>
            <person name="Ng V."/>
            <person name="Cullen D."/>
            <person name="Martin F."/>
            <person name="Rosso M.-N."/>
            <person name="Henrissat B."/>
            <person name="Hibbett D."/>
            <person name="Martinez A.T."/>
            <person name="Grigoriev I.V."/>
        </authorList>
    </citation>
    <scope>NUCLEOTIDE SEQUENCE</scope>
    <source>
        <strain evidence="1">CBS 506.95</strain>
    </source>
</reference>
<dbReference type="Proteomes" id="UP000807306">
    <property type="component" value="Unassembled WGS sequence"/>
</dbReference>
<proteinExistence type="predicted"/>
<keyword evidence="2" id="KW-1185">Reference proteome</keyword>
<accession>A0A9P6JLB7</accession>
<dbReference type="EMBL" id="MU157896">
    <property type="protein sequence ID" value="KAF9524585.1"/>
    <property type="molecule type" value="Genomic_DNA"/>
</dbReference>
<dbReference type="AlphaFoldDB" id="A0A9P6JLB7"/>
<comment type="caution">
    <text evidence="1">The sequence shown here is derived from an EMBL/GenBank/DDBJ whole genome shotgun (WGS) entry which is preliminary data.</text>
</comment>
<evidence type="ECO:0000313" key="1">
    <source>
        <dbReference type="EMBL" id="KAF9524585.1"/>
    </source>
</evidence>